<reference evidence="1" key="2">
    <citation type="submission" date="2022-01" db="EMBL/GenBank/DDBJ databases">
        <authorList>
            <person name="Yamashiro T."/>
            <person name="Shiraishi A."/>
            <person name="Satake H."/>
            <person name="Nakayama K."/>
        </authorList>
    </citation>
    <scope>NUCLEOTIDE SEQUENCE</scope>
</reference>
<sequence>METQKPLLKDEDGEEVDVLKKVTINWAFGSKRFSFDLVAYTDSDYAGTSLDRKSTTRDFLMILELLVLSQNRRDLPKDIPSERIYVLRYDTKGIKVRKGIMQNKTELTLEQTQQGVSDKVLFNSIKDAKLLMQAIEKSSKVLDQTFDMLQKLISQLEIHGEYISQEDVNHKFLRSLSLEWNTHTIKRWIEVAGGYANNEGKDILEEHWKKAYCEWGVHAREAGSKDPQENRNKENTRRVVPVERQLRSNPLISCDGLGDYDWSDQAEEGPTNFALMAYSFTSSNSNVSTDSNCSSSCLENVKILKEQNEKVVKRLKDIQDKCILIKTRGVVFRVYQKQDF</sequence>
<comment type="caution">
    <text evidence="1">The sequence shown here is derived from an EMBL/GenBank/DDBJ whole genome shotgun (WGS) entry which is preliminary data.</text>
</comment>
<evidence type="ECO:0000313" key="2">
    <source>
        <dbReference type="Proteomes" id="UP001151760"/>
    </source>
</evidence>
<accession>A0ABQ5GD98</accession>
<proteinExistence type="predicted"/>
<keyword evidence="2" id="KW-1185">Reference proteome</keyword>
<organism evidence="1 2">
    <name type="scientific">Tanacetum coccineum</name>
    <dbReference type="NCBI Taxonomy" id="301880"/>
    <lineage>
        <taxon>Eukaryota</taxon>
        <taxon>Viridiplantae</taxon>
        <taxon>Streptophyta</taxon>
        <taxon>Embryophyta</taxon>
        <taxon>Tracheophyta</taxon>
        <taxon>Spermatophyta</taxon>
        <taxon>Magnoliopsida</taxon>
        <taxon>eudicotyledons</taxon>
        <taxon>Gunneridae</taxon>
        <taxon>Pentapetalae</taxon>
        <taxon>asterids</taxon>
        <taxon>campanulids</taxon>
        <taxon>Asterales</taxon>
        <taxon>Asteraceae</taxon>
        <taxon>Asteroideae</taxon>
        <taxon>Anthemideae</taxon>
        <taxon>Anthemidinae</taxon>
        <taxon>Tanacetum</taxon>
    </lineage>
</organism>
<dbReference type="EMBL" id="BQNB010018325">
    <property type="protein sequence ID" value="GJT73140.1"/>
    <property type="molecule type" value="Genomic_DNA"/>
</dbReference>
<protein>
    <submittedName>
        <fullName evidence="1">Uncharacterized protein</fullName>
    </submittedName>
</protein>
<gene>
    <name evidence="1" type="ORF">Tco_1032426</name>
</gene>
<name>A0ABQ5GD98_9ASTR</name>
<evidence type="ECO:0000313" key="1">
    <source>
        <dbReference type="EMBL" id="GJT73140.1"/>
    </source>
</evidence>
<reference evidence="1" key="1">
    <citation type="journal article" date="2022" name="Int. J. Mol. Sci.">
        <title>Draft Genome of Tanacetum Coccineum: Genomic Comparison of Closely Related Tanacetum-Family Plants.</title>
        <authorList>
            <person name="Yamashiro T."/>
            <person name="Shiraishi A."/>
            <person name="Nakayama K."/>
            <person name="Satake H."/>
        </authorList>
    </citation>
    <scope>NUCLEOTIDE SEQUENCE</scope>
</reference>
<dbReference type="Proteomes" id="UP001151760">
    <property type="component" value="Unassembled WGS sequence"/>
</dbReference>